<dbReference type="OrthoDB" id="9780552at2"/>
<evidence type="ECO:0000256" key="4">
    <source>
        <dbReference type="ARBA" id="ARBA00022448"/>
    </source>
</evidence>
<dbReference type="Proteomes" id="UP000050517">
    <property type="component" value="Unassembled WGS sequence"/>
</dbReference>
<proteinExistence type="inferred from homology"/>
<evidence type="ECO:0000256" key="11">
    <source>
        <dbReference type="ARBA" id="ARBA00025034"/>
    </source>
</evidence>
<dbReference type="PATRIC" id="fig|1544416.3.peg.1477"/>
<comment type="caution">
    <text evidence="20">The sequence shown here is derived from an EMBL/GenBank/DDBJ whole genome shotgun (WGS) entry which is preliminary data.</text>
</comment>
<dbReference type="RefSeq" id="WP_055122557.1">
    <property type="nucleotide sequence ID" value="NZ_LKST01000002.1"/>
</dbReference>
<keyword evidence="5" id="KW-1003">Cell membrane</keyword>
<dbReference type="NCBIfam" id="TIGR03592">
    <property type="entry name" value="yidC_oxa1_cterm"/>
    <property type="match status" value="1"/>
</dbReference>
<keyword evidence="10" id="KW-0143">Chaperone</keyword>
<feature type="transmembrane region" description="Helical" evidence="18">
    <location>
        <begin position="20"/>
        <end position="47"/>
    </location>
</feature>
<dbReference type="GO" id="GO:0032977">
    <property type="term" value="F:membrane insertase activity"/>
    <property type="evidence" value="ECO:0007669"/>
    <property type="project" value="InterPro"/>
</dbReference>
<organism evidence="20 21">
    <name type="scientific">Corynebacterium oculi</name>
    <dbReference type="NCBI Taxonomy" id="1544416"/>
    <lineage>
        <taxon>Bacteria</taxon>
        <taxon>Bacillati</taxon>
        <taxon>Actinomycetota</taxon>
        <taxon>Actinomycetes</taxon>
        <taxon>Mycobacteriales</taxon>
        <taxon>Corynebacteriaceae</taxon>
        <taxon>Corynebacterium</taxon>
    </lineage>
</organism>
<evidence type="ECO:0000256" key="1">
    <source>
        <dbReference type="ARBA" id="ARBA00004651"/>
    </source>
</evidence>
<dbReference type="PANTHER" id="PTHR12428:SF65">
    <property type="entry name" value="CYTOCHROME C OXIDASE ASSEMBLY PROTEIN COX18, MITOCHONDRIAL"/>
    <property type="match status" value="1"/>
</dbReference>
<evidence type="ECO:0000256" key="15">
    <source>
        <dbReference type="ARBA" id="ARBA00033342"/>
    </source>
</evidence>
<comment type="similarity">
    <text evidence="2">Belongs to the OXA1/ALB3/YidC family. Type 1 subfamily.</text>
</comment>
<evidence type="ECO:0000256" key="8">
    <source>
        <dbReference type="ARBA" id="ARBA00022989"/>
    </source>
</evidence>
<comment type="subcellular location">
    <subcellularLocation>
        <location evidence="1">Cell membrane</location>
        <topology evidence="1">Multi-pass membrane protein</topology>
    </subcellularLocation>
    <subcellularLocation>
        <location evidence="16">Membrane</location>
        <topology evidence="16">Multi-pass membrane protein</topology>
    </subcellularLocation>
</comment>
<name>A0A0Q0YQC5_9CORY</name>
<evidence type="ECO:0000256" key="13">
    <source>
        <dbReference type="ARBA" id="ARBA00031538"/>
    </source>
</evidence>
<feature type="domain" description="Membrane insertase YidC/Oxa/ALB C-terminal" evidence="19">
    <location>
        <begin position="32"/>
        <end position="277"/>
    </location>
</feature>
<keyword evidence="6 16" id="KW-0812">Transmembrane</keyword>
<evidence type="ECO:0000256" key="2">
    <source>
        <dbReference type="ARBA" id="ARBA00010527"/>
    </source>
</evidence>
<reference evidence="20 21" key="1">
    <citation type="submission" date="2015-10" db="EMBL/GenBank/DDBJ databases">
        <title>Corynebacteirum lowii and Corynebacterium oculi species nova, derived from human clinical disease and and emended description of Corynebacterium mastiditis.</title>
        <authorList>
            <person name="Bernard K."/>
            <person name="Pacheco A.L."/>
            <person name="Mcdougall C."/>
            <person name="Burtx T."/>
            <person name="Weibe D."/>
            <person name="Tyler S."/>
            <person name="Olson A.B."/>
            <person name="Cnockaert M."/>
            <person name="Eguchi H."/>
            <person name="Kuwahara T."/>
            <person name="Nakayama-Imaohji H."/>
            <person name="Boudewijins M."/>
            <person name="Van Hoecke F."/>
            <person name="Bernier A.-M."/>
            <person name="Vandamme P."/>
        </authorList>
    </citation>
    <scope>NUCLEOTIDE SEQUENCE [LARGE SCALE GENOMIC DNA]</scope>
    <source>
        <strain evidence="20 21">NML 130210</strain>
    </source>
</reference>
<dbReference type="STRING" id="1544416.Cocul_01473"/>
<evidence type="ECO:0000256" key="10">
    <source>
        <dbReference type="ARBA" id="ARBA00023186"/>
    </source>
</evidence>
<gene>
    <name evidence="20" type="primary">misCA</name>
    <name evidence="20" type="ORF">Cocul_01473</name>
</gene>
<evidence type="ECO:0000256" key="9">
    <source>
        <dbReference type="ARBA" id="ARBA00023136"/>
    </source>
</evidence>
<protein>
    <recommendedName>
        <fullName evidence="3">Membrane protein insertase YidC</fullName>
    </recommendedName>
    <alternativeName>
        <fullName evidence="15">Foldase YidC</fullName>
    </alternativeName>
    <alternativeName>
        <fullName evidence="14">Membrane integrase YidC</fullName>
    </alternativeName>
    <alternativeName>
        <fullName evidence="13">Membrane protein YidC</fullName>
    </alternativeName>
</protein>
<evidence type="ECO:0000313" key="21">
    <source>
        <dbReference type="Proteomes" id="UP000050517"/>
    </source>
</evidence>
<feature type="transmembrane region" description="Helical" evidence="18">
    <location>
        <begin position="241"/>
        <end position="265"/>
    </location>
</feature>
<evidence type="ECO:0000313" key="20">
    <source>
        <dbReference type="EMBL" id="KQB84662.1"/>
    </source>
</evidence>
<evidence type="ECO:0000259" key="19">
    <source>
        <dbReference type="Pfam" id="PF02096"/>
    </source>
</evidence>
<dbReference type="GO" id="GO:0015031">
    <property type="term" value="P:protein transport"/>
    <property type="evidence" value="ECO:0007669"/>
    <property type="project" value="UniProtKB-KW"/>
</dbReference>
<keyword evidence="8 18" id="KW-1133">Transmembrane helix</keyword>
<dbReference type="NCBIfam" id="NF002899">
    <property type="entry name" value="PRK03449.1"/>
    <property type="match status" value="1"/>
</dbReference>
<dbReference type="GO" id="GO:0051205">
    <property type="term" value="P:protein insertion into membrane"/>
    <property type="evidence" value="ECO:0007669"/>
    <property type="project" value="TreeGrafter"/>
</dbReference>
<evidence type="ECO:0000256" key="18">
    <source>
        <dbReference type="SAM" id="Phobius"/>
    </source>
</evidence>
<dbReference type="Pfam" id="PF02096">
    <property type="entry name" value="60KD_IMP"/>
    <property type="match status" value="1"/>
</dbReference>
<feature type="compositionally biased region" description="Low complexity" evidence="17">
    <location>
        <begin position="298"/>
        <end position="308"/>
    </location>
</feature>
<evidence type="ECO:0000256" key="7">
    <source>
        <dbReference type="ARBA" id="ARBA00022927"/>
    </source>
</evidence>
<evidence type="ECO:0000256" key="14">
    <source>
        <dbReference type="ARBA" id="ARBA00033245"/>
    </source>
</evidence>
<keyword evidence="4" id="KW-0813">Transport</keyword>
<dbReference type="CDD" id="cd20070">
    <property type="entry name" value="5TM_YidC_Alb3"/>
    <property type="match status" value="1"/>
</dbReference>
<accession>A0A0Q0YQC5</accession>
<evidence type="ECO:0000256" key="17">
    <source>
        <dbReference type="SAM" id="MobiDB-lite"/>
    </source>
</evidence>
<keyword evidence="21" id="KW-1185">Reference proteome</keyword>
<keyword evidence="9 18" id="KW-0472">Membrane</keyword>
<evidence type="ECO:0000256" key="12">
    <source>
        <dbReference type="ARBA" id="ARBA00026028"/>
    </source>
</evidence>
<feature type="region of interest" description="Disordered" evidence="17">
    <location>
        <begin position="289"/>
        <end position="317"/>
    </location>
</feature>
<comment type="function">
    <text evidence="11">Required for the insertion and/or proper folding and/or complex formation of integral membrane proteins into the membrane. Involved in integration of membrane proteins that insert both dependently and independently of the Sec translocase complex, as well as at least some lipoproteins. Aids folding of multispanning membrane proteins.</text>
</comment>
<dbReference type="InterPro" id="IPR047196">
    <property type="entry name" value="YidC_ALB_C"/>
</dbReference>
<dbReference type="AlphaFoldDB" id="A0A0Q0YQC5"/>
<feature type="transmembrane region" description="Helical" evidence="18">
    <location>
        <begin position="97"/>
        <end position="118"/>
    </location>
</feature>
<dbReference type="InterPro" id="IPR001708">
    <property type="entry name" value="YidC/ALB3/OXA1/COX18"/>
</dbReference>
<evidence type="ECO:0000256" key="3">
    <source>
        <dbReference type="ARBA" id="ARBA00015325"/>
    </source>
</evidence>
<evidence type="ECO:0000256" key="5">
    <source>
        <dbReference type="ARBA" id="ARBA00022475"/>
    </source>
</evidence>
<evidence type="ECO:0000256" key="6">
    <source>
        <dbReference type="ARBA" id="ARBA00022692"/>
    </source>
</evidence>
<feature type="transmembrane region" description="Helical" evidence="18">
    <location>
        <begin position="185"/>
        <end position="205"/>
    </location>
</feature>
<evidence type="ECO:0000256" key="16">
    <source>
        <dbReference type="RuleBase" id="RU003945"/>
    </source>
</evidence>
<dbReference type="EMBL" id="LKST01000002">
    <property type="protein sequence ID" value="KQB84662.1"/>
    <property type="molecule type" value="Genomic_DNA"/>
</dbReference>
<sequence length="317" mass="36210">MLNFIYWPISAVLWFWHKIFAYPFGADSAVAWILAIMFLTFTLRLLLFKPMVNQMRSTVKMQKFAPQMQAIREKYKNDQQKMMEETRKLQKEMGVNPLAGCLPVLAQFPVFIGLFHVLRSFNRTGSDVGLTVEQNRLTPNYIFSAEDVQSFLDSNLFGVPLSAYISMPSEMFAAFPNAEGLTRGTIIAVAAPLIIMIVLGTHFNARLSVERQEARRASGKQQAPASEQAAMQMNMMNRMMLWVMPATILFTGFIWHIGLLFYMVANNLWTFFQNRYIFSKLDREEEAEEAAIKEAKRATAPKPGVKPNNPKKRGKRG</sequence>
<dbReference type="GO" id="GO:0005886">
    <property type="term" value="C:plasma membrane"/>
    <property type="evidence" value="ECO:0007669"/>
    <property type="project" value="UniProtKB-SubCell"/>
</dbReference>
<keyword evidence="7" id="KW-0653">Protein transport</keyword>
<dbReference type="PANTHER" id="PTHR12428">
    <property type="entry name" value="OXA1"/>
    <property type="match status" value="1"/>
</dbReference>
<comment type="subunit">
    <text evidence="12">Interacts with the Sec translocase complex via SecD. Specifically interacts with transmembrane segments of nascent integral membrane proteins during membrane integration.</text>
</comment>
<dbReference type="InterPro" id="IPR028055">
    <property type="entry name" value="YidC/Oxa/ALB_C"/>
</dbReference>